<evidence type="ECO:0000259" key="5">
    <source>
        <dbReference type="PROSITE" id="PS50893"/>
    </source>
</evidence>
<dbReference type="PANTHER" id="PTHR42711:SF5">
    <property type="entry name" value="ABC TRANSPORTER ATP-BINDING PROTEIN NATA"/>
    <property type="match status" value="1"/>
</dbReference>
<dbReference type="InterPro" id="IPR003439">
    <property type="entry name" value="ABC_transporter-like_ATP-bd"/>
</dbReference>
<dbReference type="OrthoDB" id="9804819at2"/>
<evidence type="ECO:0000256" key="4">
    <source>
        <dbReference type="ARBA" id="ARBA00022840"/>
    </source>
</evidence>
<dbReference type="HOGENOM" id="CLU_681185_0_0_14"/>
<name>G8C2H3_9MOLU</name>
<gene>
    <name evidence="6" type="ORF">MHM_00030</name>
</gene>
<evidence type="ECO:0000256" key="3">
    <source>
        <dbReference type="ARBA" id="ARBA00022741"/>
    </source>
</evidence>
<dbReference type="PANTHER" id="PTHR42711">
    <property type="entry name" value="ABC TRANSPORTER ATP-BINDING PROTEIN"/>
    <property type="match status" value="1"/>
</dbReference>
<keyword evidence="2" id="KW-0813">Transport</keyword>
<accession>G8C2H3</accession>
<reference evidence="6" key="2">
    <citation type="submission" date="2011-11" db="EMBL/GenBank/DDBJ databases">
        <authorList>
            <person name="Barker E."/>
        </authorList>
    </citation>
    <scope>NUCLEOTIDE SEQUENCE</scope>
    <source>
        <strain evidence="6">Birmingham 1</strain>
    </source>
</reference>
<organism evidence="6">
    <name type="scientific">Candidatus Mycoplasma haematominutum 'Birmingham 1'</name>
    <dbReference type="NCBI Taxonomy" id="1116213"/>
    <lineage>
        <taxon>Bacteria</taxon>
        <taxon>Bacillati</taxon>
        <taxon>Mycoplasmatota</taxon>
        <taxon>Mollicutes</taxon>
        <taxon>Mycoplasmataceae</taxon>
        <taxon>Mycoplasma</taxon>
    </lineage>
</organism>
<dbReference type="EMBL" id="HE613254">
    <property type="protein sequence ID" value="CCE66521.1"/>
    <property type="molecule type" value="Genomic_DNA"/>
</dbReference>
<dbReference type="GO" id="GO:0005524">
    <property type="term" value="F:ATP binding"/>
    <property type="evidence" value="ECO:0007669"/>
    <property type="project" value="UniProtKB-KW"/>
</dbReference>
<feature type="domain" description="ABC transporter" evidence="5">
    <location>
        <begin position="87"/>
        <end position="318"/>
    </location>
</feature>
<dbReference type="KEGG" id="mhb:MHM_00030"/>
<dbReference type="GO" id="GO:0016887">
    <property type="term" value="F:ATP hydrolysis activity"/>
    <property type="evidence" value="ECO:0007669"/>
    <property type="project" value="InterPro"/>
</dbReference>
<dbReference type="InterPro" id="IPR050763">
    <property type="entry name" value="ABC_transporter_ATP-binding"/>
</dbReference>
<dbReference type="RefSeq" id="WP_015511386.1">
    <property type="nucleotide sequence ID" value="NC_021007.1"/>
</dbReference>
<sequence>MSVEEMEKRGKVKLDDLLQLKQEHKEIADQSKKLSEYLNQNVFSVFENDKADSEAKLEQLFKVEESSFNFFKKLSKSGVLDLNFPAIEINNLTKFYGNKNIPSLVNVSFKVYFGDFHLIVGPFGSGKTTLFNCLSAREEFEGEILFNSLNYRGDIAKISKVCGFVSHDHEFDQFSSLEDTVNTRLQILGIEESCIKSYLGLKLKTLGLEDKRKTLIIDLPLLDIIKVQILIALAYDCPILVLDQPFLGLQYTEKIELLDILVKLKTQDRAVIVFSNELAELPAYSNSCTLLSEGKVYYSGDIDNLLLESKNKFAISTSDNEECLKILEKYSEKYSINVLKNLVFCTFDGRLNFLLFQRECAEKNIILLEIRKISLELEDIYSTISKVGSKEAKIDINRKRYFSTS</sequence>
<keyword evidence="4 6" id="KW-0067">ATP-binding</keyword>
<evidence type="ECO:0000313" key="6">
    <source>
        <dbReference type="EMBL" id="CCE66521.1"/>
    </source>
</evidence>
<evidence type="ECO:0000256" key="1">
    <source>
        <dbReference type="ARBA" id="ARBA00005417"/>
    </source>
</evidence>
<dbReference type="AlphaFoldDB" id="G8C2H3"/>
<dbReference type="PROSITE" id="PS50893">
    <property type="entry name" value="ABC_TRANSPORTER_2"/>
    <property type="match status" value="1"/>
</dbReference>
<proteinExistence type="inferred from homology"/>
<dbReference type="Gene3D" id="3.40.50.300">
    <property type="entry name" value="P-loop containing nucleotide triphosphate hydrolases"/>
    <property type="match status" value="1"/>
</dbReference>
<dbReference type="Pfam" id="PF00005">
    <property type="entry name" value="ABC_tran"/>
    <property type="match status" value="1"/>
</dbReference>
<dbReference type="PATRIC" id="fig|1116213.3.peg.3"/>
<evidence type="ECO:0000256" key="2">
    <source>
        <dbReference type="ARBA" id="ARBA00022448"/>
    </source>
</evidence>
<dbReference type="InterPro" id="IPR027417">
    <property type="entry name" value="P-loop_NTPase"/>
</dbReference>
<dbReference type="SUPFAM" id="SSF52540">
    <property type="entry name" value="P-loop containing nucleoside triphosphate hydrolases"/>
    <property type="match status" value="1"/>
</dbReference>
<protein>
    <submittedName>
        <fullName evidence="6">ABC transporter, ATP-binding component</fullName>
    </submittedName>
</protein>
<comment type="similarity">
    <text evidence="1">Belongs to the ABC transporter superfamily.</text>
</comment>
<reference evidence="6" key="1">
    <citation type="submission" date="2011-11" db="EMBL/GenBank/DDBJ databases">
        <title>Complete genome sequence of Candidatus Mycoplasma haemominutum.</title>
        <authorList>
            <person name="Barker E.N."/>
            <person name="Darby A.C."/>
            <person name="Helps C.R."/>
            <person name="Peters I.R."/>
            <person name="Hughes M.A."/>
            <person name="Radford A.D."/>
            <person name="Novacco M."/>
            <person name="Boretti F."/>
            <person name="Hofmann-Lehmann R."/>
            <person name="Tasker S."/>
        </authorList>
    </citation>
    <scope>NUCLEOTIDE SEQUENCE</scope>
    <source>
        <strain evidence="6">Birmingham 1</strain>
    </source>
</reference>
<keyword evidence="3" id="KW-0547">Nucleotide-binding</keyword>